<organism evidence="11 12">
    <name type="scientific">Aphanomyces stellatus</name>
    <dbReference type="NCBI Taxonomy" id="120398"/>
    <lineage>
        <taxon>Eukaryota</taxon>
        <taxon>Sar</taxon>
        <taxon>Stramenopiles</taxon>
        <taxon>Oomycota</taxon>
        <taxon>Saprolegniomycetes</taxon>
        <taxon>Saprolegniales</taxon>
        <taxon>Verrucalvaceae</taxon>
        <taxon>Aphanomyces</taxon>
    </lineage>
</organism>
<keyword evidence="7 9" id="KW-0472">Membrane</keyword>
<feature type="transmembrane region" description="Helical" evidence="9">
    <location>
        <begin position="326"/>
        <end position="348"/>
    </location>
</feature>
<evidence type="ECO:0000256" key="1">
    <source>
        <dbReference type="ARBA" id="ARBA00004141"/>
    </source>
</evidence>
<evidence type="ECO:0000313" key="12">
    <source>
        <dbReference type="Proteomes" id="UP000332933"/>
    </source>
</evidence>
<keyword evidence="6" id="KW-0406">Ion transport</keyword>
<dbReference type="SUPFAM" id="SSF81340">
    <property type="entry name" value="Clc chloride channel"/>
    <property type="match status" value="1"/>
</dbReference>
<feature type="transmembrane region" description="Helical" evidence="9">
    <location>
        <begin position="435"/>
        <end position="458"/>
    </location>
</feature>
<feature type="transmembrane region" description="Helical" evidence="9">
    <location>
        <begin position="394"/>
        <end position="415"/>
    </location>
</feature>
<dbReference type="PRINTS" id="PR00762">
    <property type="entry name" value="CLCHANNEL"/>
</dbReference>
<dbReference type="SUPFAM" id="SSF54631">
    <property type="entry name" value="CBS-domain pair"/>
    <property type="match status" value="1"/>
</dbReference>
<feature type="transmembrane region" description="Helical" evidence="9">
    <location>
        <begin position="368"/>
        <end position="387"/>
    </location>
</feature>
<reference evidence="11 12" key="1">
    <citation type="submission" date="2019-03" db="EMBL/GenBank/DDBJ databases">
        <authorList>
            <person name="Gaulin E."/>
            <person name="Dumas B."/>
        </authorList>
    </citation>
    <scope>NUCLEOTIDE SEQUENCE [LARGE SCALE GENOMIC DNA]</scope>
    <source>
        <strain evidence="11">CBS 568.67</strain>
    </source>
</reference>
<dbReference type="GO" id="GO:0016020">
    <property type="term" value="C:membrane"/>
    <property type="evidence" value="ECO:0007669"/>
    <property type="project" value="UniProtKB-SubCell"/>
</dbReference>
<dbReference type="PANTHER" id="PTHR45720">
    <property type="entry name" value="CHLORIDE CHANNEL PROTEIN 2"/>
    <property type="match status" value="1"/>
</dbReference>
<dbReference type="AlphaFoldDB" id="A0A485LPM2"/>
<dbReference type="PANTHER" id="PTHR45720:SF10">
    <property type="entry name" value="CHLORIDE CHANNEL PROTEIN 2"/>
    <property type="match status" value="1"/>
</dbReference>
<comment type="subcellular location">
    <subcellularLocation>
        <location evidence="1">Membrane</location>
        <topology evidence="1">Multi-pass membrane protein</topology>
    </subcellularLocation>
</comment>
<dbReference type="Gene3D" id="3.10.580.10">
    <property type="entry name" value="CBS-domain"/>
    <property type="match status" value="1"/>
</dbReference>
<keyword evidence="5 9" id="KW-1133">Transmembrane helix</keyword>
<evidence type="ECO:0000256" key="9">
    <source>
        <dbReference type="SAM" id="Phobius"/>
    </source>
</evidence>
<evidence type="ECO:0000256" key="4">
    <source>
        <dbReference type="ARBA" id="ARBA00022737"/>
    </source>
</evidence>
<proteinExistence type="predicted"/>
<keyword evidence="3 9" id="KW-0812">Transmembrane</keyword>
<feature type="transmembrane region" description="Helical" evidence="9">
    <location>
        <begin position="204"/>
        <end position="228"/>
    </location>
</feature>
<keyword evidence="8" id="KW-0868">Chloride</keyword>
<dbReference type="OrthoDB" id="44789at2759"/>
<evidence type="ECO:0000313" key="10">
    <source>
        <dbReference type="EMBL" id="KAF0683796.1"/>
    </source>
</evidence>
<feature type="transmembrane region" description="Helical" evidence="9">
    <location>
        <begin position="100"/>
        <end position="124"/>
    </location>
</feature>
<dbReference type="Pfam" id="PF00654">
    <property type="entry name" value="Voltage_CLC"/>
    <property type="match status" value="1"/>
</dbReference>
<dbReference type="EMBL" id="CAADRA010007392">
    <property type="protein sequence ID" value="VFU00822.1"/>
    <property type="molecule type" value="Genomic_DNA"/>
</dbReference>
<dbReference type="EMBL" id="VJMH01007366">
    <property type="protein sequence ID" value="KAF0683796.1"/>
    <property type="molecule type" value="Genomic_DNA"/>
</dbReference>
<reference evidence="10" key="2">
    <citation type="submission" date="2019-06" db="EMBL/GenBank/DDBJ databases">
        <title>Genomics analysis of Aphanomyces spp. identifies a new class of oomycete effector associated with host adaptation.</title>
        <authorList>
            <person name="Gaulin E."/>
        </authorList>
    </citation>
    <scope>NUCLEOTIDE SEQUENCE</scope>
    <source>
        <strain evidence="10">CBS 578.67</strain>
    </source>
</reference>
<feature type="transmembrane region" description="Helical" evidence="9">
    <location>
        <begin position="62"/>
        <end position="88"/>
    </location>
</feature>
<dbReference type="InterPro" id="IPR046342">
    <property type="entry name" value="CBS_dom_sf"/>
</dbReference>
<evidence type="ECO:0000256" key="7">
    <source>
        <dbReference type="ARBA" id="ARBA00023136"/>
    </source>
</evidence>
<feature type="transmembrane region" description="Helical" evidence="9">
    <location>
        <begin position="470"/>
        <end position="489"/>
    </location>
</feature>
<dbReference type="Gene3D" id="1.10.3080.10">
    <property type="entry name" value="Clc chloride channel"/>
    <property type="match status" value="1"/>
</dbReference>
<evidence type="ECO:0000256" key="2">
    <source>
        <dbReference type="ARBA" id="ARBA00022448"/>
    </source>
</evidence>
<keyword evidence="4" id="KW-0677">Repeat</keyword>
<evidence type="ECO:0000256" key="8">
    <source>
        <dbReference type="ARBA" id="ARBA00023214"/>
    </source>
</evidence>
<keyword evidence="12" id="KW-1185">Reference proteome</keyword>
<evidence type="ECO:0000256" key="5">
    <source>
        <dbReference type="ARBA" id="ARBA00022989"/>
    </source>
</evidence>
<name>A0A485LPM2_9STRA</name>
<evidence type="ECO:0000256" key="3">
    <source>
        <dbReference type="ARBA" id="ARBA00022692"/>
    </source>
</evidence>
<dbReference type="InterPro" id="IPR014743">
    <property type="entry name" value="Cl-channel_core"/>
</dbReference>
<dbReference type="Proteomes" id="UP000332933">
    <property type="component" value="Unassembled WGS sequence"/>
</dbReference>
<dbReference type="GO" id="GO:0005247">
    <property type="term" value="F:voltage-gated chloride channel activity"/>
    <property type="evidence" value="ECO:0007669"/>
    <property type="project" value="TreeGrafter"/>
</dbReference>
<dbReference type="InterPro" id="IPR001807">
    <property type="entry name" value="ClC"/>
</dbReference>
<protein>
    <submittedName>
        <fullName evidence="11">Aste57867_24180 protein</fullName>
    </submittedName>
</protein>
<accession>A0A485LPM2</accession>
<evidence type="ECO:0000256" key="6">
    <source>
        <dbReference type="ARBA" id="ARBA00023065"/>
    </source>
</evidence>
<keyword evidence="2" id="KW-0813">Transport</keyword>
<evidence type="ECO:0000313" key="11">
    <source>
        <dbReference type="EMBL" id="VFU00822.1"/>
    </source>
</evidence>
<feature type="transmembrane region" description="Helical" evidence="9">
    <location>
        <begin position="280"/>
        <end position="305"/>
    </location>
</feature>
<dbReference type="InterPro" id="IPR050970">
    <property type="entry name" value="Cl_channel_volt-gated"/>
</dbReference>
<gene>
    <name evidence="11" type="primary">Aste57867_24180</name>
    <name evidence="10" type="ORF">As57867_024106</name>
    <name evidence="11" type="ORF">ASTE57867_24180</name>
</gene>
<sequence>MIRYGASTLLDIWRQASSLEEYQKEMRLNRRITLSDGIAPPVGRRLWNLCKALPHSPITWTFLITLGCLSALLGSLLDYWVVVIVAVRESTVAHLGDDSLGAYLVWVAWTIACGLLASSCGLLLSRASDGSGIPQMKALLAGQLGSTDVLSYPTLVARCIGTVLSNASGLSVGKEGPFLHIISIMADKLSSLALFRPNADNYTYIRAGVACGVTAVFGSPLGGVLFSIEVTSQYYAIKNLWQSVISSSMCVLTFQIISVLKNDILFTNTKFADFELGWELLGFLVLGGLCGILSAAFVKCVVYLSHIHAAMLRTPFAKQFRLQHRFGHVVAACAVSGLLAFPLHILRLPDRDVINEAFRDVPLAHLDVIAQSSFASPHLYLLVYLVLKFALTILPCGLPMSCGIFTPLFTLGAVVGRLYGEVLVVFSPAVAPATYAVVGAACFASAATHTVSTAVIVFELTGQLSHMLPVMLSVLVAYSIGAMFTPSIYDVLAKMAGLNFVCSDISETVLATKMAHEVMRPLHATHVLTRKSTYADAVALLQTLEVQRQVTYIPICDEAMTLLGAIRRTDLAVVLARLQSRELGDDDDDEQPISMSSDVSIAMLQKASKQHDAATSDDAAFLLRDKAVGGTTIHFGPPYDVLSYTSVPINTYPPQVGYYVPLSKVYVLSCVYMWTHVFVVKEGTLVGVISMDSTLSTVAASTAVASSE</sequence>